<organism evidence="1 2">
    <name type="scientific">Enterococcus faecium</name>
    <name type="common">Streptococcus faecium</name>
    <dbReference type="NCBI Taxonomy" id="1352"/>
    <lineage>
        <taxon>Bacteria</taxon>
        <taxon>Bacillati</taxon>
        <taxon>Bacillota</taxon>
        <taxon>Bacilli</taxon>
        <taxon>Lactobacillales</taxon>
        <taxon>Enterococcaceae</taxon>
        <taxon>Enterococcus</taxon>
    </lineage>
</organism>
<gene>
    <name evidence="1" type="ORF">GBM73_10460</name>
</gene>
<reference evidence="1 2" key="1">
    <citation type="submission" date="2019-10" db="EMBL/GenBank/DDBJ databases">
        <title>Evolutionary dynamics of vancomycin-resistant Enterococcus faecium during gastrointestinal tract colonization and bloodstream infection in immunocompromised pediatric patients.</title>
        <authorList>
            <person name="Chilambi G.S."/>
            <person name="Nordstrom H.R."/>
            <person name="Evans D.R."/>
            <person name="Ferrolino J."/>
            <person name="Hayden R.T."/>
            <person name="Maron G.M."/>
            <person name="Vo A.N."/>
            <person name="Gilmore M.S."/>
            <person name="Wolf J."/>
            <person name="Rosch J.W."/>
            <person name="Van Tyne D."/>
        </authorList>
    </citation>
    <scope>NUCLEOTIDE SEQUENCE [LARGE SCALE GENOMIC DNA]</scope>
    <source>
        <strain evidence="1 2">VRECG27</strain>
    </source>
</reference>
<evidence type="ECO:0000313" key="2">
    <source>
        <dbReference type="Proteomes" id="UP000469871"/>
    </source>
</evidence>
<dbReference type="GeneID" id="66455602"/>
<accession>A0A2A8RMQ4</accession>
<protein>
    <submittedName>
        <fullName evidence="1">Uncharacterized protein</fullName>
    </submittedName>
</protein>
<name>A0A2A8RMQ4_ENTFC</name>
<dbReference type="Proteomes" id="UP000469871">
    <property type="component" value="Unassembled WGS sequence"/>
</dbReference>
<dbReference type="EMBL" id="WEFP01000001">
    <property type="protein sequence ID" value="KAB7577715.1"/>
    <property type="molecule type" value="Genomic_DNA"/>
</dbReference>
<evidence type="ECO:0000313" key="1">
    <source>
        <dbReference type="EMBL" id="KAB7577715.1"/>
    </source>
</evidence>
<dbReference type="AlphaFoldDB" id="A0A2A8RMQ4"/>
<sequence>MVYDELIGEIYWVIGKIQSDPELEEQLRRLKFDIRKNGVKVAGDPYLMNEETDARIEINQVIAEFERIADQAKEPDIRQYLLEMKAELEVNGITDE</sequence>
<comment type="caution">
    <text evidence="1">The sequence shown here is derived from an EMBL/GenBank/DDBJ whole genome shotgun (WGS) entry which is preliminary data.</text>
</comment>
<dbReference type="RefSeq" id="WP_002297354.1">
    <property type="nucleotide sequence ID" value="NZ_AP026566.1"/>
</dbReference>
<dbReference type="STRING" id="1352.AL014_12920"/>
<proteinExistence type="predicted"/>